<evidence type="ECO:0000313" key="4">
    <source>
        <dbReference type="EMBL" id="KPV51992.1"/>
    </source>
</evidence>
<reference evidence="4 5" key="1">
    <citation type="submission" date="2015-09" db="EMBL/GenBank/DDBJ databases">
        <title>Draft genome sequence of Kouleothrix aurantiaca JCM 19913.</title>
        <authorList>
            <person name="Hemp J."/>
        </authorList>
    </citation>
    <scope>NUCLEOTIDE SEQUENCE [LARGE SCALE GENOMIC DNA]</scope>
    <source>
        <strain evidence="4 5">COM-B</strain>
    </source>
</reference>
<feature type="transmembrane region" description="Helical" evidence="2">
    <location>
        <begin position="47"/>
        <end position="68"/>
    </location>
</feature>
<feature type="domain" description="STAS" evidence="3">
    <location>
        <begin position="225"/>
        <end position="336"/>
    </location>
</feature>
<gene>
    <name evidence="4" type="ORF">SE17_18100</name>
</gene>
<keyword evidence="1" id="KW-0175">Coiled coil</keyword>
<feature type="transmembrane region" description="Helical" evidence="2">
    <location>
        <begin position="19"/>
        <end position="41"/>
    </location>
</feature>
<feature type="transmembrane region" description="Helical" evidence="2">
    <location>
        <begin position="121"/>
        <end position="139"/>
    </location>
</feature>
<dbReference type="InterPro" id="IPR051932">
    <property type="entry name" value="Bact_StressResp_Reg"/>
</dbReference>
<keyword evidence="2" id="KW-0472">Membrane</keyword>
<keyword evidence="2" id="KW-1133">Transmembrane helix</keyword>
<dbReference type="SUPFAM" id="SSF52091">
    <property type="entry name" value="SpoIIaa-like"/>
    <property type="match status" value="1"/>
</dbReference>
<dbReference type="Pfam" id="PF01740">
    <property type="entry name" value="STAS"/>
    <property type="match status" value="1"/>
</dbReference>
<keyword evidence="5" id="KW-1185">Reference proteome</keyword>
<dbReference type="AlphaFoldDB" id="A0A0P9DFL8"/>
<dbReference type="InterPro" id="IPR036513">
    <property type="entry name" value="STAS_dom_sf"/>
</dbReference>
<feature type="transmembrane region" description="Helical" evidence="2">
    <location>
        <begin position="98"/>
        <end position="114"/>
    </location>
</feature>
<feature type="coiled-coil region" evidence="1">
    <location>
        <begin position="183"/>
        <end position="215"/>
    </location>
</feature>
<name>A0A0P9DFL8_9CHLR</name>
<evidence type="ECO:0000256" key="2">
    <source>
        <dbReference type="SAM" id="Phobius"/>
    </source>
</evidence>
<dbReference type="Proteomes" id="UP000050509">
    <property type="component" value="Unassembled WGS sequence"/>
</dbReference>
<keyword evidence="2" id="KW-0812">Transmembrane</keyword>
<feature type="transmembrane region" description="Helical" evidence="2">
    <location>
        <begin position="151"/>
        <end position="172"/>
    </location>
</feature>
<organism evidence="4 5">
    <name type="scientific">Kouleothrix aurantiaca</name>
    <dbReference type="NCBI Taxonomy" id="186479"/>
    <lineage>
        <taxon>Bacteria</taxon>
        <taxon>Bacillati</taxon>
        <taxon>Chloroflexota</taxon>
        <taxon>Chloroflexia</taxon>
        <taxon>Chloroflexales</taxon>
        <taxon>Roseiflexineae</taxon>
        <taxon>Roseiflexaceae</taxon>
        <taxon>Kouleothrix</taxon>
    </lineage>
</organism>
<accession>A0A0P9DFL8</accession>
<dbReference type="PROSITE" id="PS50801">
    <property type="entry name" value="STAS"/>
    <property type="match status" value="1"/>
</dbReference>
<dbReference type="Gene3D" id="3.30.750.24">
    <property type="entry name" value="STAS domain"/>
    <property type="match status" value="1"/>
</dbReference>
<dbReference type="EMBL" id="LJCR01000700">
    <property type="protein sequence ID" value="KPV51992.1"/>
    <property type="molecule type" value="Genomic_DNA"/>
</dbReference>
<dbReference type="InterPro" id="IPR002645">
    <property type="entry name" value="STAS_dom"/>
</dbReference>
<feature type="transmembrane region" description="Helical" evidence="2">
    <location>
        <begin position="73"/>
        <end position="92"/>
    </location>
</feature>
<sequence length="348" mass="37017">MTILNDTAFTNTRRRFLRLAALIILAAAGVSFVLSAVLLLITFERYILVYGVLVLIVGSGSALTLLLLRRHSLGLAVIPVAGSFVLTVVGAWLFVPELAIVAVLVLAIVVLLMSISGNRSLTLLTATICALLAILVLGVPQPLPAQGPASFVLEIIKAFSAGAIIMVIWLIADRYTNSHSEALALVEQRAAEAEIARTEAEAARFEAEVRNADQQRLLELVQTLELPIITIGPGVLVAPLVGNLDSRRVDAIQRRLLATVAQQRAHTVVLDVTGISVIDTAVARALMNTAQAVRLLGAQTLMSGISASIAQTLVSLGVGFETIQTVRDLGQALERSQQHSPANTPLDR</sequence>
<dbReference type="PANTHER" id="PTHR33745">
    <property type="entry name" value="RSBT ANTAGONIST PROTEIN RSBS-RELATED"/>
    <property type="match status" value="1"/>
</dbReference>
<protein>
    <recommendedName>
        <fullName evidence="3">STAS domain-containing protein</fullName>
    </recommendedName>
</protein>
<proteinExistence type="predicted"/>
<dbReference type="CDD" id="cd07041">
    <property type="entry name" value="STAS_RsbR_RsbS_like"/>
    <property type="match status" value="1"/>
</dbReference>
<evidence type="ECO:0000259" key="3">
    <source>
        <dbReference type="PROSITE" id="PS50801"/>
    </source>
</evidence>
<evidence type="ECO:0000256" key="1">
    <source>
        <dbReference type="SAM" id="Coils"/>
    </source>
</evidence>
<comment type="caution">
    <text evidence="4">The sequence shown here is derived from an EMBL/GenBank/DDBJ whole genome shotgun (WGS) entry which is preliminary data.</text>
</comment>
<evidence type="ECO:0000313" key="5">
    <source>
        <dbReference type="Proteomes" id="UP000050509"/>
    </source>
</evidence>
<dbReference type="PANTHER" id="PTHR33745:SF1">
    <property type="entry name" value="RSBT ANTAGONIST PROTEIN RSBS"/>
    <property type="match status" value="1"/>
</dbReference>